<evidence type="ECO:0000256" key="1">
    <source>
        <dbReference type="SAM" id="Coils"/>
    </source>
</evidence>
<keyword evidence="1" id="KW-0175">Coiled coil</keyword>
<proteinExistence type="predicted"/>
<gene>
    <name evidence="2" type="ORF">M8H41_21425</name>
</gene>
<evidence type="ECO:0000313" key="2">
    <source>
        <dbReference type="EMBL" id="MDO0825382.1"/>
    </source>
</evidence>
<organism evidence="2 3">
    <name type="scientific">Desulfosporosinus nitroreducens</name>
    <dbReference type="NCBI Taxonomy" id="2018668"/>
    <lineage>
        <taxon>Bacteria</taxon>
        <taxon>Bacillati</taxon>
        <taxon>Bacillota</taxon>
        <taxon>Clostridia</taxon>
        <taxon>Eubacteriales</taxon>
        <taxon>Desulfitobacteriaceae</taxon>
        <taxon>Desulfosporosinus</taxon>
    </lineage>
</organism>
<sequence>MVRDHERNTAGLKASAEQKKIYAAKKVDEAIKLLIKEKALINFNSVSERSGVSKAYMYNHPEVRQRIETLRQQQRGLSSRKYVKNEMTNSSKDVLLAAKNKRIKDLEDEVERLKEKLKRLGGEIYDNI</sequence>
<evidence type="ECO:0000313" key="3">
    <source>
        <dbReference type="Proteomes" id="UP001176021"/>
    </source>
</evidence>
<dbReference type="RefSeq" id="WP_302049993.1">
    <property type="nucleotide sequence ID" value="NZ_JAMJEV010000025.1"/>
</dbReference>
<keyword evidence="3" id="KW-1185">Reference proteome</keyword>
<name>A0ABT8QVL4_9FIRM</name>
<dbReference type="Proteomes" id="UP001176021">
    <property type="component" value="Unassembled WGS sequence"/>
</dbReference>
<feature type="coiled-coil region" evidence="1">
    <location>
        <begin position="96"/>
        <end position="123"/>
    </location>
</feature>
<dbReference type="EMBL" id="JAMJEV010000025">
    <property type="protein sequence ID" value="MDO0825382.1"/>
    <property type="molecule type" value="Genomic_DNA"/>
</dbReference>
<dbReference type="InterPro" id="IPR046229">
    <property type="entry name" value="TnpC-like"/>
</dbReference>
<dbReference type="Pfam" id="PF19776">
    <property type="entry name" value="DUF6262"/>
    <property type="match status" value="1"/>
</dbReference>
<comment type="caution">
    <text evidence="2">The sequence shown here is derived from an EMBL/GenBank/DDBJ whole genome shotgun (WGS) entry which is preliminary data.</text>
</comment>
<accession>A0ABT8QVL4</accession>
<reference evidence="2" key="1">
    <citation type="submission" date="2022-05" db="EMBL/GenBank/DDBJ databases">
        <title>Expanded diversity of anoxic marine methylotrophy in a Black Sea sulfate reducing microorganism.</title>
        <authorList>
            <person name="Fischer P.Q."/>
            <person name="Stams A.J.M."/>
            <person name="Villanueva L."/>
            <person name="Sousa D.Z."/>
        </authorList>
    </citation>
    <scope>NUCLEOTIDE SEQUENCE</scope>
    <source>
        <strain evidence="2">P130</strain>
    </source>
</reference>
<protein>
    <submittedName>
        <fullName evidence="2">DUF6262 family protein</fullName>
    </submittedName>
</protein>